<proteinExistence type="predicted"/>
<evidence type="ECO:0000259" key="2">
    <source>
        <dbReference type="Pfam" id="PF00248"/>
    </source>
</evidence>
<dbReference type="InterPro" id="IPR036812">
    <property type="entry name" value="NAD(P)_OxRdtase_dom_sf"/>
</dbReference>
<dbReference type="RefSeq" id="WP_274038750.1">
    <property type="nucleotide sequence ID" value="NZ_JANCPR020000039.1"/>
</dbReference>
<keyword evidence="4" id="KW-1185">Reference proteome</keyword>
<evidence type="ECO:0000313" key="4">
    <source>
        <dbReference type="Proteomes" id="UP001214441"/>
    </source>
</evidence>
<dbReference type="PANTHER" id="PTHR42686:SF1">
    <property type="entry name" value="GH17980P-RELATED"/>
    <property type="match status" value="1"/>
</dbReference>
<organism evidence="3 4">
    <name type="scientific">Streptomyces iconiensis</name>
    <dbReference type="NCBI Taxonomy" id="1384038"/>
    <lineage>
        <taxon>Bacteria</taxon>
        <taxon>Bacillati</taxon>
        <taxon>Actinomycetota</taxon>
        <taxon>Actinomycetes</taxon>
        <taxon>Kitasatosporales</taxon>
        <taxon>Streptomycetaceae</taxon>
        <taxon>Streptomyces</taxon>
    </lineage>
</organism>
<sequence length="354" mass="37818">MTASDEAGTGDGRTPRLGLGCAQLGNLGTAMTEERAHAVVGAALDVGCTHFDTAPHYGVGLSEERLGRALAGVPRGSYTLSTKVGRRLRPLRAGEQAPSEGFVDTPPRVREWDFTRDGVHRTLEASLKRLGTDHVETVYLHDVENHLPEVLATGYAALAELRAQKVVRAIGFGMNFSGALARLVTELDVDEVLCAGRWTLLDRSAHDDLLPACVRRGTRVVAGGVYNSGLLADPRPGAHFDYQPASPERVERAQRTAAVCARHGVPVRAAALRFPFAHPAVTSAVVGASSPEEVRENARLFTHDIPQALWQDLVTEHLLGADLPVPPSLSPPPSPSHFRPRSAGTPLAGPRPPT</sequence>
<comment type="caution">
    <text evidence="3">The sequence shown here is derived from an EMBL/GenBank/DDBJ whole genome shotgun (WGS) entry which is preliminary data.</text>
</comment>
<reference evidence="3 4" key="1">
    <citation type="submission" date="2023-05" db="EMBL/GenBank/DDBJ databases">
        <title>Streptantibioticus silvisoli sp. nov., acidotolerant actinomycetes 1 from pine litter.</title>
        <authorList>
            <person name="Swiecimska M."/>
            <person name="Golinska P."/>
            <person name="Sangal V."/>
            <person name="Wachnowicz B."/>
            <person name="Goodfellow M."/>
        </authorList>
    </citation>
    <scope>NUCLEOTIDE SEQUENCE [LARGE SCALE GENOMIC DNA]</scope>
    <source>
        <strain evidence="3 4">DSM 42109</strain>
    </source>
</reference>
<feature type="domain" description="NADP-dependent oxidoreductase" evidence="2">
    <location>
        <begin position="16"/>
        <end position="310"/>
    </location>
</feature>
<accession>A0ABT7A5P1</accession>
<dbReference type="SUPFAM" id="SSF51430">
    <property type="entry name" value="NAD(P)-linked oxidoreductase"/>
    <property type="match status" value="1"/>
</dbReference>
<name>A0ABT7A5P1_9ACTN</name>
<gene>
    <name evidence="3" type="ORF">NMN56_031405</name>
</gene>
<dbReference type="CDD" id="cd19152">
    <property type="entry name" value="AKR_AKR15A"/>
    <property type="match status" value="1"/>
</dbReference>
<dbReference type="PANTHER" id="PTHR42686">
    <property type="entry name" value="GH17980P-RELATED"/>
    <property type="match status" value="1"/>
</dbReference>
<dbReference type="InterPro" id="IPR020471">
    <property type="entry name" value="AKR"/>
</dbReference>
<feature type="compositionally biased region" description="Pro residues" evidence="1">
    <location>
        <begin position="324"/>
        <end position="335"/>
    </location>
</feature>
<evidence type="ECO:0000256" key="1">
    <source>
        <dbReference type="SAM" id="MobiDB-lite"/>
    </source>
</evidence>
<protein>
    <submittedName>
        <fullName evidence="3">Aldo/keto reductase</fullName>
    </submittedName>
</protein>
<dbReference type="Proteomes" id="UP001214441">
    <property type="component" value="Unassembled WGS sequence"/>
</dbReference>
<dbReference type="Gene3D" id="3.20.20.100">
    <property type="entry name" value="NADP-dependent oxidoreductase domain"/>
    <property type="match status" value="1"/>
</dbReference>
<dbReference type="InterPro" id="IPR023210">
    <property type="entry name" value="NADP_OxRdtase_dom"/>
</dbReference>
<feature type="region of interest" description="Disordered" evidence="1">
    <location>
        <begin position="324"/>
        <end position="354"/>
    </location>
</feature>
<evidence type="ECO:0000313" key="3">
    <source>
        <dbReference type="EMBL" id="MDJ1136377.1"/>
    </source>
</evidence>
<dbReference type="Pfam" id="PF00248">
    <property type="entry name" value="Aldo_ket_red"/>
    <property type="match status" value="1"/>
</dbReference>
<dbReference type="EMBL" id="JANCPR020000039">
    <property type="protein sequence ID" value="MDJ1136377.1"/>
    <property type="molecule type" value="Genomic_DNA"/>
</dbReference>